<dbReference type="Gene3D" id="3.30.70.1450">
    <property type="entry name" value="Regulator of K+ conductance, C-terminal domain"/>
    <property type="match status" value="1"/>
</dbReference>
<name>A0A1G6YWC9_9BACL</name>
<sequence>MFRKKWLDIPTGYRRLLFLSLMVILLVGIGVAGFMHYESLTFFDSLWMTIISVMTIGYGDMYPVTDEGRRFALLIVPLGAGIVTYGLGTAASYLIEKQLSQKVWDKQMDHEIDKLEDHILVCGFGRVARQVYRELRDMEEEMKVLYIHDNEDELLEVVDQGTLRLVGDPTDRDILEKARADKARGLIAALDNDADNVFITLTAKGMNEDIEIAARAEKEGSEEVLKRAGATRVINPSSIGGRELALSVVSPSGIDFINDLMMAEKKEFVVGEVILGDRCPLVGKSVESSKLRREYGVTLLAINREKGVLSNPDPDEPFKAGDKLIVAGNQDSIASLDGKVNGTTE</sequence>
<dbReference type="InterPro" id="IPR050721">
    <property type="entry name" value="Trk_Ktr_HKT_K-transport"/>
</dbReference>
<dbReference type="GO" id="GO:0008324">
    <property type="term" value="F:monoatomic cation transmembrane transporter activity"/>
    <property type="evidence" value="ECO:0007669"/>
    <property type="project" value="InterPro"/>
</dbReference>
<feature type="domain" description="RCK N-terminal" evidence="3">
    <location>
        <begin position="116"/>
        <end position="235"/>
    </location>
</feature>
<keyword evidence="2" id="KW-0472">Membrane</keyword>
<dbReference type="Gene3D" id="1.10.287.70">
    <property type="match status" value="1"/>
</dbReference>
<dbReference type="InterPro" id="IPR036291">
    <property type="entry name" value="NAD(P)-bd_dom_sf"/>
</dbReference>
<dbReference type="EMBL" id="FNAR01000002">
    <property type="protein sequence ID" value="SDD94804.1"/>
    <property type="molecule type" value="Genomic_DNA"/>
</dbReference>
<dbReference type="SUPFAM" id="SSF81324">
    <property type="entry name" value="Voltage-gated potassium channels"/>
    <property type="match status" value="1"/>
</dbReference>
<dbReference type="PANTHER" id="PTHR43833">
    <property type="entry name" value="POTASSIUM CHANNEL PROTEIN 2-RELATED-RELATED"/>
    <property type="match status" value="1"/>
</dbReference>
<comment type="subcellular location">
    <subcellularLocation>
        <location evidence="1">Cell membrane</location>
        <topology evidence="1">Multi-pass membrane protein</topology>
    </subcellularLocation>
</comment>
<evidence type="ECO:0000259" key="3">
    <source>
        <dbReference type="PROSITE" id="PS51201"/>
    </source>
</evidence>
<dbReference type="RefSeq" id="WP_092094199.1">
    <property type="nucleotide sequence ID" value="NZ_FNAR01000002.1"/>
</dbReference>
<accession>A0A1G6YWC9</accession>
<dbReference type="InterPro" id="IPR013099">
    <property type="entry name" value="K_chnl_dom"/>
</dbReference>
<dbReference type="SUPFAM" id="SSF116726">
    <property type="entry name" value="TrkA C-terminal domain-like"/>
    <property type="match status" value="1"/>
</dbReference>
<keyword evidence="5" id="KW-0813">Transport</keyword>
<reference evidence="5 6" key="1">
    <citation type="submission" date="2016-10" db="EMBL/GenBank/DDBJ databases">
        <authorList>
            <person name="de Groot N.N."/>
        </authorList>
    </citation>
    <scope>NUCLEOTIDE SEQUENCE [LARGE SCALE GENOMIC DNA]</scope>
    <source>
        <strain evidence="5 6">CGMCC 1.6762</strain>
    </source>
</reference>
<protein>
    <submittedName>
        <fullName evidence="5">Voltage-gated potassium channel</fullName>
    </submittedName>
</protein>
<dbReference type="PROSITE" id="PS51201">
    <property type="entry name" value="RCK_N"/>
    <property type="match status" value="1"/>
</dbReference>
<feature type="transmembrane region" description="Helical" evidence="2">
    <location>
        <begin position="40"/>
        <end position="59"/>
    </location>
</feature>
<dbReference type="PROSITE" id="PS51202">
    <property type="entry name" value="RCK_C"/>
    <property type="match status" value="1"/>
</dbReference>
<dbReference type="Gene3D" id="3.40.50.720">
    <property type="entry name" value="NAD(P)-binding Rossmann-like Domain"/>
    <property type="match status" value="1"/>
</dbReference>
<keyword evidence="2" id="KW-1133">Transmembrane helix</keyword>
<dbReference type="STRING" id="426756.SAMN04488126_102115"/>
<feature type="transmembrane region" description="Helical" evidence="2">
    <location>
        <begin position="12"/>
        <end position="34"/>
    </location>
</feature>
<gene>
    <name evidence="5" type="ORF">SAMN04488126_102115</name>
</gene>
<dbReference type="OrthoDB" id="9785285at2"/>
<feature type="transmembrane region" description="Helical" evidence="2">
    <location>
        <begin position="71"/>
        <end position="95"/>
    </location>
</feature>
<evidence type="ECO:0000256" key="2">
    <source>
        <dbReference type="SAM" id="Phobius"/>
    </source>
</evidence>
<organism evidence="5 6">
    <name type="scientific">Bhargavaea beijingensis</name>
    <dbReference type="NCBI Taxonomy" id="426756"/>
    <lineage>
        <taxon>Bacteria</taxon>
        <taxon>Bacillati</taxon>
        <taxon>Bacillota</taxon>
        <taxon>Bacilli</taxon>
        <taxon>Bacillales</taxon>
        <taxon>Caryophanaceae</taxon>
        <taxon>Bhargavaea</taxon>
    </lineage>
</organism>
<dbReference type="InterPro" id="IPR003148">
    <property type="entry name" value="RCK_N"/>
</dbReference>
<dbReference type="InterPro" id="IPR006037">
    <property type="entry name" value="RCK_C"/>
</dbReference>
<dbReference type="AlphaFoldDB" id="A0A1G6YWC9"/>
<evidence type="ECO:0000256" key="1">
    <source>
        <dbReference type="ARBA" id="ARBA00004651"/>
    </source>
</evidence>
<dbReference type="GO" id="GO:0005886">
    <property type="term" value="C:plasma membrane"/>
    <property type="evidence" value="ECO:0007669"/>
    <property type="project" value="UniProtKB-SubCell"/>
</dbReference>
<proteinExistence type="predicted"/>
<keyword evidence="5" id="KW-0407">Ion channel</keyword>
<dbReference type="InterPro" id="IPR036721">
    <property type="entry name" value="RCK_C_sf"/>
</dbReference>
<dbReference type="Pfam" id="PF02080">
    <property type="entry name" value="TrkA_C"/>
    <property type="match status" value="1"/>
</dbReference>
<evidence type="ECO:0000313" key="6">
    <source>
        <dbReference type="Proteomes" id="UP000198823"/>
    </source>
</evidence>
<dbReference type="Pfam" id="PF07885">
    <property type="entry name" value="Ion_trans_2"/>
    <property type="match status" value="1"/>
</dbReference>
<dbReference type="Pfam" id="PF02254">
    <property type="entry name" value="TrkA_N"/>
    <property type="match status" value="1"/>
</dbReference>
<dbReference type="GO" id="GO:0006813">
    <property type="term" value="P:potassium ion transport"/>
    <property type="evidence" value="ECO:0007669"/>
    <property type="project" value="InterPro"/>
</dbReference>
<dbReference type="PANTHER" id="PTHR43833:SF9">
    <property type="entry name" value="POTASSIUM CHANNEL PROTEIN YUGO-RELATED"/>
    <property type="match status" value="1"/>
</dbReference>
<feature type="domain" description="RCK C-terminal" evidence="4">
    <location>
        <begin position="258"/>
        <end position="342"/>
    </location>
</feature>
<evidence type="ECO:0000259" key="4">
    <source>
        <dbReference type="PROSITE" id="PS51202"/>
    </source>
</evidence>
<dbReference type="SUPFAM" id="SSF51735">
    <property type="entry name" value="NAD(P)-binding Rossmann-fold domains"/>
    <property type="match status" value="1"/>
</dbReference>
<keyword evidence="5" id="KW-0406">Ion transport</keyword>
<keyword evidence="2" id="KW-0812">Transmembrane</keyword>
<dbReference type="Proteomes" id="UP000198823">
    <property type="component" value="Unassembled WGS sequence"/>
</dbReference>
<evidence type="ECO:0000313" key="5">
    <source>
        <dbReference type="EMBL" id="SDD94804.1"/>
    </source>
</evidence>